<evidence type="ECO:0000256" key="2">
    <source>
        <dbReference type="ARBA" id="ARBA00007935"/>
    </source>
</evidence>
<evidence type="ECO:0000256" key="6">
    <source>
        <dbReference type="ARBA" id="ARBA00022989"/>
    </source>
</evidence>
<protein>
    <submittedName>
        <fullName evidence="9">Iron ABC transporter</fullName>
    </submittedName>
</protein>
<dbReference type="Pfam" id="PF01032">
    <property type="entry name" value="FecCD"/>
    <property type="match status" value="1"/>
</dbReference>
<dbReference type="PANTHER" id="PTHR30472">
    <property type="entry name" value="FERRIC ENTEROBACTIN TRANSPORT SYSTEM PERMEASE PROTEIN"/>
    <property type="match status" value="1"/>
</dbReference>
<feature type="transmembrane region" description="Helical" evidence="8">
    <location>
        <begin position="326"/>
        <end position="346"/>
    </location>
</feature>
<evidence type="ECO:0000313" key="9">
    <source>
        <dbReference type="EMBL" id="OUL55973.1"/>
    </source>
</evidence>
<dbReference type="GO" id="GO:0033214">
    <property type="term" value="P:siderophore-iron import into cell"/>
    <property type="evidence" value="ECO:0007669"/>
    <property type="project" value="TreeGrafter"/>
</dbReference>
<dbReference type="FunFam" id="1.10.3470.10:FF:000001">
    <property type="entry name" value="Vitamin B12 ABC transporter permease BtuC"/>
    <property type="match status" value="1"/>
</dbReference>
<evidence type="ECO:0000256" key="8">
    <source>
        <dbReference type="SAM" id="Phobius"/>
    </source>
</evidence>
<sequence>MWVEQSLLSRHTRPRQLFIPALCVLTVFVALIGLQSGAIDLSWSQLFSVFINNDHTSLADAVIWQIRLPRLVLCVLVGAGLGACGAAMQAIFRNPLADPGLIGVSGGAALGAVSMIVLGSSLFAHFSEVLAIYAVPVGAFIGALIVCSFIYRLSSHGGEFTIVSLLLAGIAVNAIVGSLIGFLTLISTDQQLRDLTFWSMGSLAGNSWKMIFPVAVIIVLSCCVLLKSSQALNLYLLGEHQARHLGLDVVKLKKQVFLCTALCLGAAVSITGVIGFVGFIVPHLVRLLIGPDHRYLMPASMLLGAILLSVADLFARTLILPAELPIGLLTSAIGGPFFLIMLFKTFGSQRG</sequence>
<evidence type="ECO:0000313" key="10">
    <source>
        <dbReference type="Proteomes" id="UP000194841"/>
    </source>
</evidence>
<evidence type="ECO:0000256" key="4">
    <source>
        <dbReference type="ARBA" id="ARBA00022475"/>
    </source>
</evidence>
<accession>A0A244CLX7</accession>
<dbReference type="PANTHER" id="PTHR30472:SF25">
    <property type="entry name" value="ABC TRANSPORTER PERMEASE PROTEIN MJ0876-RELATED"/>
    <property type="match status" value="1"/>
</dbReference>
<dbReference type="OrthoDB" id="9055647at2"/>
<comment type="subcellular location">
    <subcellularLocation>
        <location evidence="1">Cell membrane</location>
        <topology evidence="1">Multi-pass membrane protein</topology>
    </subcellularLocation>
</comment>
<evidence type="ECO:0000256" key="7">
    <source>
        <dbReference type="ARBA" id="ARBA00023136"/>
    </source>
</evidence>
<keyword evidence="3" id="KW-0813">Transport</keyword>
<feature type="transmembrane region" description="Helical" evidence="8">
    <location>
        <begin position="100"/>
        <end position="124"/>
    </location>
</feature>
<proteinExistence type="inferred from homology"/>
<comment type="similarity">
    <text evidence="2">Belongs to the binding-protein-dependent transport system permease family. FecCD subfamily.</text>
</comment>
<dbReference type="SUPFAM" id="SSF81345">
    <property type="entry name" value="ABC transporter involved in vitamin B12 uptake, BtuC"/>
    <property type="match status" value="1"/>
</dbReference>
<dbReference type="GO" id="GO:0005886">
    <property type="term" value="C:plasma membrane"/>
    <property type="evidence" value="ECO:0007669"/>
    <property type="project" value="UniProtKB-SubCell"/>
</dbReference>
<keyword evidence="10" id="KW-1185">Reference proteome</keyword>
<dbReference type="InterPro" id="IPR037294">
    <property type="entry name" value="ABC_BtuC-like"/>
</dbReference>
<feature type="transmembrane region" description="Helical" evidence="8">
    <location>
        <begin position="130"/>
        <end position="151"/>
    </location>
</feature>
<keyword evidence="4" id="KW-1003">Cell membrane</keyword>
<evidence type="ECO:0000256" key="5">
    <source>
        <dbReference type="ARBA" id="ARBA00022692"/>
    </source>
</evidence>
<dbReference type="Gene3D" id="1.10.3470.10">
    <property type="entry name" value="ABC transporter involved in vitamin B12 uptake, BtuC"/>
    <property type="match status" value="1"/>
</dbReference>
<feature type="transmembrane region" description="Helical" evidence="8">
    <location>
        <begin position="256"/>
        <end position="289"/>
    </location>
</feature>
<dbReference type="InterPro" id="IPR000522">
    <property type="entry name" value="ABC_transptr_permease_BtuC"/>
</dbReference>
<keyword evidence="6 8" id="KW-1133">Transmembrane helix</keyword>
<name>A0A244CLX7_PSEDV</name>
<dbReference type="RefSeq" id="WP_086745893.1">
    <property type="nucleotide sequence ID" value="NZ_MWPV01000008.1"/>
</dbReference>
<keyword evidence="7 8" id="KW-0472">Membrane</keyword>
<dbReference type="EMBL" id="MWPV01000008">
    <property type="protein sequence ID" value="OUL55973.1"/>
    <property type="molecule type" value="Genomic_DNA"/>
</dbReference>
<feature type="transmembrane region" description="Helical" evidence="8">
    <location>
        <begin position="295"/>
        <end position="314"/>
    </location>
</feature>
<keyword evidence="5 8" id="KW-0812">Transmembrane</keyword>
<dbReference type="AlphaFoldDB" id="A0A244CLX7"/>
<dbReference type="GO" id="GO:0022857">
    <property type="term" value="F:transmembrane transporter activity"/>
    <property type="evidence" value="ECO:0007669"/>
    <property type="project" value="InterPro"/>
</dbReference>
<feature type="transmembrane region" description="Helical" evidence="8">
    <location>
        <begin position="17"/>
        <end position="39"/>
    </location>
</feature>
<gene>
    <name evidence="9" type="ORF">B1199_19925</name>
</gene>
<dbReference type="CDD" id="cd06550">
    <property type="entry name" value="TM_ABC_iron-siderophores_like"/>
    <property type="match status" value="1"/>
</dbReference>
<dbReference type="Proteomes" id="UP000194841">
    <property type="component" value="Unassembled WGS sequence"/>
</dbReference>
<feature type="transmembrane region" description="Helical" evidence="8">
    <location>
        <begin position="207"/>
        <end position="226"/>
    </location>
</feature>
<evidence type="ECO:0000256" key="1">
    <source>
        <dbReference type="ARBA" id="ARBA00004651"/>
    </source>
</evidence>
<evidence type="ECO:0000256" key="3">
    <source>
        <dbReference type="ARBA" id="ARBA00022448"/>
    </source>
</evidence>
<organism evidence="9 10">
    <name type="scientific">Pseudoalteromonas ulvae</name>
    <dbReference type="NCBI Taxonomy" id="107327"/>
    <lineage>
        <taxon>Bacteria</taxon>
        <taxon>Pseudomonadati</taxon>
        <taxon>Pseudomonadota</taxon>
        <taxon>Gammaproteobacteria</taxon>
        <taxon>Alteromonadales</taxon>
        <taxon>Pseudoalteromonadaceae</taxon>
        <taxon>Pseudoalteromonas</taxon>
    </lineage>
</organism>
<reference evidence="9 10" key="1">
    <citation type="submission" date="2017-02" db="EMBL/GenBank/DDBJ databases">
        <title>Pseudoalteromonas ulvae TC14 Genome.</title>
        <authorList>
            <person name="Molmeret M."/>
        </authorList>
    </citation>
    <scope>NUCLEOTIDE SEQUENCE [LARGE SCALE GENOMIC DNA]</scope>
    <source>
        <strain evidence="9">TC14</strain>
    </source>
</reference>
<feature type="transmembrane region" description="Helical" evidence="8">
    <location>
        <begin position="163"/>
        <end position="187"/>
    </location>
</feature>
<comment type="caution">
    <text evidence="9">The sequence shown here is derived from an EMBL/GenBank/DDBJ whole genome shotgun (WGS) entry which is preliminary data.</text>
</comment>
<feature type="transmembrane region" description="Helical" evidence="8">
    <location>
        <begin position="68"/>
        <end position="88"/>
    </location>
</feature>